<gene>
    <name evidence="3" type="ORF">M513_12679</name>
</gene>
<dbReference type="EMBL" id="KL363371">
    <property type="protein sequence ID" value="KFD46450.1"/>
    <property type="molecule type" value="Genomic_DNA"/>
</dbReference>
<evidence type="ECO:0000313" key="4">
    <source>
        <dbReference type="Proteomes" id="UP000030764"/>
    </source>
</evidence>
<sequence>MGQDDSSRALAEPQLGVGSMVREVLHLLGISSLSLAALLRIMFRSWFGLRWISTAAVILRSEAGKSRSLIRALGNTLSFPVGNVFVHFEEIPKPSVSYAPLDGSSGSDLWENADTCESETVDSGSDNGVSESSVATCPSLEAERIAKLEAEVQALKELLIDYKKGVLEKCRTVDSSSPSQPASTKVALNGPTERKPLSNDDKVKQSIPEAPPLPTFLKPSRASVPLFAVAKKRSNEQPANGVLSKSESCNNVVATPYSSDLLKELPNVRLRPVQKSPGGTPLVRRKHTPDTELANLFELMLNRKFANACTDTEEDEDDWDSQVSTDARWPSS</sequence>
<dbReference type="PANTHER" id="PTHR14215:SF0">
    <property type="entry name" value="WH2 DOMAIN-CONTAINING PROTEIN"/>
    <property type="match status" value="1"/>
</dbReference>
<dbReference type="PANTHER" id="PTHR14215">
    <property type="entry name" value="PROTEIN OF UNKNOWN FUNCTION DUF729"/>
    <property type="match status" value="1"/>
</dbReference>
<dbReference type="Proteomes" id="UP000030764">
    <property type="component" value="Unassembled WGS sequence"/>
</dbReference>
<feature type="compositionally biased region" description="Basic and acidic residues" evidence="2">
    <location>
        <begin position="192"/>
        <end position="204"/>
    </location>
</feature>
<feature type="compositionally biased region" description="Acidic residues" evidence="2">
    <location>
        <begin position="311"/>
        <end position="320"/>
    </location>
</feature>
<feature type="compositionally biased region" description="Polar residues" evidence="2">
    <location>
        <begin position="321"/>
        <end position="332"/>
    </location>
</feature>
<organism evidence="3 4">
    <name type="scientific">Trichuris suis</name>
    <name type="common">pig whipworm</name>
    <dbReference type="NCBI Taxonomy" id="68888"/>
    <lineage>
        <taxon>Eukaryota</taxon>
        <taxon>Metazoa</taxon>
        <taxon>Ecdysozoa</taxon>
        <taxon>Nematoda</taxon>
        <taxon>Enoplea</taxon>
        <taxon>Dorylaimia</taxon>
        <taxon>Trichinellida</taxon>
        <taxon>Trichuridae</taxon>
        <taxon>Trichuris</taxon>
    </lineage>
</organism>
<proteinExistence type="inferred from homology"/>
<feature type="region of interest" description="Disordered" evidence="2">
    <location>
        <begin position="309"/>
        <end position="332"/>
    </location>
</feature>
<evidence type="ECO:0000256" key="1">
    <source>
        <dbReference type="ARBA" id="ARBA00005807"/>
    </source>
</evidence>
<reference evidence="3 4" key="1">
    <citation type="journal article" date="2014" name="Nat. Genet.">
        <title>Genome and transcriptome of the porcine whipworm Trichuris suis.</title>
        <authorList>
            <person name="Jex A.R."/>
            <person name="Nejsum P."/>
            <person name="Schwarz E.M."/>
            <person name="Hu L."/>
            <person name="Young N.D."/>
            <person name="Hall R.S."/>
            <person name="Korhonen P.K."/>
            <person name="Liao S."/>
            <person name="Thamsborg S."/>
            <person name="Xia J."/>
            <person name="Xu P."/>
            <person name="Wang S."/>
            <person name="Scheerlinck J.P."/>
            <person name="Hofmann A."/>
            <person name="Sternberg P.W."/>
            <person name="Wang J."/>
            <person name="Gasser R.B."/>
        </authorList>
    </citation>
    <scope>NUCLEOTIDE SEQUENCE [LARGE SCALE GENOMIC DNA]</scope>
    <source>
        <strain evidence="3">DCEP-RM93M</strain>
    </source>
</reference>
<protein>
    <submittedName>
        <fullName evidence="3">Uncharacterized protein</fullName>
    </submittedName>
</protein>
<keyword evidence="4" id="KW-1185">Reference proteome</keyword>
<feature type="compositionally biased region" description="Polar residues" evidence="2">
    <location>
        <begin position="173"/>
        <end position="183"/>
    </location>
</feature>
<evidence type="ECO:0000313" key="3">
    <source>
        <dbReference type="EMBL" id="KFD46450.1"/>
    </source>
</evidence>
<dbReference type="AlphaFoldDB" id="A0A085LNA4"/>
<dbReference type="OrthoDB" id="2133332at2759"/>
<dbReference type="InterPro" id="IPR007972">
    <property type="entry name" value="Mtfr1"/>
</dbReference>
<feature type="region of interest" description="Disordered" evidence="2">
    <location>
        <begin position="172"/>
        <end position="215"/>
    </location>
</feature>
<evidence type="ECO:0000256" key="2">
    <source>
        <dbReference type="SAM" id="MobiDB-lite"/>
    </source>
</evidence>
<name>A0A085LNA4_9BILA</name>
<comment type="similarity">
    <text evidence="1">Belongs to the MTFR1 family.</text>
</comment>
<accession>A0A085LNA4</accession>